<reference evidence="2 3" key="1">
    <citation type="submission" date="2021-09" db="EMBL/GenBank/DDBJ databases">
        <title>Genome sequencing and assembly of Chryseobacterium sp. RG1.</title>
        <authorList>
            <person name="Chhetri G."/>
        </authorList>
    </citation>
    <scope>NUCLEOTIDE SEQUENCE [LARGE SCALE GENOMIC DNA]</scope>
    <source>
        <strain evidence="2 3">RG1</strain>
    </source>
</reference>
<sequence length="88" mass="9791">MFILYIKPNPGNLDNILATSSVEIQSAISQGYVIAETVGYGYSNSNTGNPVYRYYNHSINDHLYTKNWSELGSGSQGYAYEGIAFYAF</sequence>
<dbReference type="EMBL" id="JAERSE020000006">
    <property type="protein sequence ID" value="MCA6069279.1"/>
    <property type="molecule type" value="Genomic_DNA"/>
</dbReference>
<evidence type="ECO:0000313" key="2">
    <source>
        <dbReference type="EMBL" id="MCA6069279.1"/>
    </source>
</evidence>
<name>A0ABS8A5M9_9FLAO</name>
<protein>
    <recommendedName>
        <fullName evidence="1">DUF5648 domain-containing protein</fullName>
    </recommendedName>
</protein>
<evidence type="ECO:0000259" key="1">
    <source>
        <dbReference type="Pfam" id="PF18885"/>
    </source>
</evidence>
<organism evidence="2 3">
    <name type="scientific">Chryseobacterium tagetis</name>
    <dbReference type="NCBI Taxonomy" id="2801334"/>
    <lineage>
        <taxon>Bacteria</taxon>
        <taxon>Pseudomonadati</taxon>
        <taxon>Bacteroidota</taxon>
        <taxon>Flavobacteriia</taxon>
        <taxon>Flavobacteriales</taxon>
        <taxon>Weeksellaceae</taxon>
        <taxon>Chryseobacterium group</taxon>
        <taxon>Chryseobacterium</taxon>
    </lineage>
</organism>
<comment type="caution">
    <text evidence="2">The sequence shown here is derived from an EMBL/GenBank/DDBJ whole genome shotgun (WGS) entry which is preliminary data.</text>
</comment>
<accession>A0ABS8A5M9</accession>
<evidence type="ECO:0000313" key="3">
    <source>
        <dbReference type="Proteomes" id="UP000618240"/>
    </source>
</evidence>
<dbReference type="RefSeq" id="WP_225690463.1">
    <property type="nucleotide sequence ID" value="NZ_JAERSE020000006.1"/>
</dbReference>
<gene>
    <name evidence="2" type="ORF">JI747_019100</name>
</gene>
<dbReference type="Pfam" id="PF18885">
    <property type="entry name" value="DUF5648"/>
    <property type="match status" value="1"/>
</dbReference>
<dbReference type="Proteomes" id="UP000618240">
    <property type="component" value="Unassembled WGS sequence"/>
</dbReference>
<dbReference type="InterPro" id="IPR043708">
    <property type="entry name" value="DUF5648"/>
</dbReference>
<proteinExistence type="predicted"/>
<feature type="domain" description="DUF5648" evidence="1">
    <location>
        <begin position="9"/>
        <end position="87"/>
    </location>
</feature>
<keyword evidence="3" id="KW-1185">Reference proteome</keyword>